<dbReference type="GeneID" id="25286569"/>
<dbReference type="OrthoDB" id="3037908at2759"/>
<proteinExistence type="predicted"/>
<sequence>MSFNIDSATNRIKMLGASSSQCLSKSLDVYFKSANSKPLSNIFRHGMRHVEELNLAPVLSWPPLPDAATCSARLEVFFTRIHVIYPVFDIDFFKATVIKLASVSNLMALPQEQIPLLVSAYLVMSLGADEVAHKLTPDGGKFMEAAAGLVGHVVFMPYLASVQCLLLFTIVCRGQNQDGVG</sequence>
<evidence type="ECO:0008006" key="3">
    <source>
        <dbReference type="Google" id="ProtNLM"/>
    </source>
</evidence>
<dbReference type="HOGENOM" id="CLU_1489022_0_0_1"/>
<dbReference type="STRING" id="1182545.A0A072NXU9"/>
<dbReference type="EMBL" id="AMGV01000018">
    <property type="protein sequence ID" value="KEF52431.1"/>
    <property type="molecule type" value="Genomic_DNA"/>
</dbReference>
<comment type="caution">
    <text evidence="1">The sequence shown here is derived from an EMBL/GenBank/DDBJ whole genome shotgun (WGS) entry which is preliminary data.</text>
</comment>
<dbReference type="CDD" id="cd12148">
    <property type="entry name" value="fungal_TF_MHR"/>
    <property type="match status" value="1"/>
</dbReference>
<dbReference type="Proteomes" id="UP000027920">
    <property type="component" value="Unassembled WGS sequence"/>
</dbReference>
<dbReference type="AlphaFoldDB" id="A0A072NXU9"/>
<protein>
    <recommendedName>
        <fullName evidence="3">Transcription factor domain-containing protein</fullName>
    </recommendedName>
</protein>
<gene>
    <name evidence="1" type="ORF">A1O9_11672</name>
</gene>
<organism evidence="1 2">
    <name type="scientific">Exophiala aquamarina CBS 119918</name>
    <dbReference type="NCBI Taxonomy" id="1182545"/>
    <lineage>
        <taxon>Eukaryota</taxon>
        <taxon>Fungi</taxon>
        <taxon>Dikarya</taxon>
        <taxon>Ascomycota</taxon>
        <taxon>Pezizomycotina</taxon>
        <taxon>Eurotiomycetes</taxon>
        <taxon>Chaetothyriomycetidae</taxon>
        <taxon>Chaetothyriales</taxon>
        <taxon>Herpotrichiellaceae</taxon>
        <taxon>Exophiala</taxon>
    </lineage>
</organism>
<evidence type="ECO:0000313" key="2">
    <source>
        <dbReference type="Proteomes" id="UP000027920"/>
    </source>
</evidence>
<keyword evidence="2" id="KW-1185">Reference proteome</keyword>
<dbReference type="VEuPathDB" id="FungiDB:A1O9_11672"/>
<accession>A0A072NXU9</accession>
<evidence type="ECO:0000313" key="1">
    <source>
        <dbReference type="EMBL" id="KEF52431.1"/>
    </source>
</evidence>
<reference evidence="1 2" key="1">
    <citation type="submission" date="2013-03" db="EMBL/GenBank/DDBJ databases">
        <title>The Genome Sequence of Exophiala aquamarina CBS 119918.</title>
        <authorList>
            <consortium name="The Broad Institute Genomics Platform"/>
            <person name="Cuomo C."/>
            <person name="de Hoog S."/>
            <person name="Gorbushina A."/>
            <person name="Walker B."/>
            <person name="Young S.K."/>
            <person name="Zeng Q."/>
            <person name="Gargeya S."/>
            <person name="Fitzgerald M."/>
            <person name="Haas B."/>
            <person name="Abouelleil A."/>
            <person name="Allen A.W."/>
            <person name="Alvarado L."/>
            <person name="Arachchi H.M."/>
            <person name="Berlin A.M."/>
            <person name="Chapman S.B."/>
            <person name="Gainer-Dewar J."/>
            <person name="Goldberg J."/>
            <person name="Griggs A."/>
            <person name="Gujja S."/>
            <person name="Hansen M."/>
            <person name="Howarth C."/>
            <person name="Imamovic A."/>
            <person name="Ireland A."/>
            <person name="Larimer J."/>
            <person name="McCowan C."/>
            <person name="Murphy C."/>
            <person name="Pearson M."/>
            <person name="Poon T.W."/>
            <person name="Priest M."/>
            <person name="Roberts A."/>
            <person name="Saif S."/>
            <person name="Shea T."/>
            <person name="Sisk P."/>
            <person name="Sykes S."/>
            <person name="Wortman J."/>
            <person name="Nusbaum C."/>
            <person name="Birren B."/>
        </authorList>
    </citation>
    <scope>NUCLEOTIDE SEQUENCE [LARGE SCALE GENOMIC DNA]</scope>
    <source>
        <strain evidence="1 2">CBS 119918</strain>
    </source>
</reference>
<name>A0A072NXU9_9EURO</name>
<dbReference type="RefSeq" id="XP_013255021.1">
    <property type="nucleotide sequence ID" value="XM_013399567.1"/>
</dbReference>